<evidence type="ECO:0000313" key="3">
    <source>
        <dbReference type="Proteomes" id="UP000635606"/>
    </source>
</evidence>
<gene>
    <name evidence="2" type="ORF">Voc01_057950</name>
</gene>
<protein>
    <submittedName>
        <fullName evidence="2">Uncharacterized protein</fullName>
    </submittedName>
</protein>
<organism evidence="2 3">
    <name type="scientific">Virgisporangium ochraceum</name>
    <dbReference type="NCBI Taxonomy" id="65505"/>
    <lineage>
        <taxon>Bacteria</taxon>
        <taxon>Bacillati</taxon>
        <taxon>Actinomycetota</taxon>
        <taxon>Actinomycetes</taxon>
        <taxon>Micromonosporales</taxon>
        <taxon>Micromonosporaceae</taxon>
        <taxon>Virgisporangium</taxon>
    </lineage>
</organism>
<feature type="compositionally biased region" description="Basic residues" evidence="1">
    <location>
        <begin position="85"/>
        <end position="94"/>
    </location>
</feature>
<feature type="region of interest" description="Disordered" evidence="1">
    <location>
        <begin position="71"/>
        <end position="99"/>
    </location>
</feature>
<reference evidence="2" key="1">
    <citation type="submission" date="2021-01" db="EMBL/GenBank/DDBJ databases">
        <title>Whole genome shotgun sequence of Virgisporangium ochraceum NBRC 16418.</title>
        <authorList>
            <person name="Komaki H."/>
            <person name="Tamura T."/>
        </authorList>
    </citation>
    <scope>NUCLEOTIDE SEQUENCE</scope>
    <source>
        <strain evidence="2">NBRC 16418</strain>
    </source>
</reference>
<name>A0A8J3ZX99_9ACTN</name>
<proteinExistence type="predicted"/>
<comment type="caution">
    <text evidence="2">The sequence shown here is derived from an EMBL/GenBank/DDBJ whole genome shotgun (WGS) entry which is preliminary data.</text>
</comment>
<sequence length="122" mass="13170">MVEHADGRRLLLVDTPDLGRFVADTYAFDAVRVTPVTVRREGFVWTVTAPPLELRFTVGGRGALGWLLHAGPAPDHRRDGLLGRRGPRPPHRRGPAGAVRVRLYAADASSGAGDDDGRASRP</sequence>
<accession>A0A8J3ZX99</accession>
<evidence type="ECO:0000313" key="2">
    <source>
        <dbReference type="EMBL" id="GIJ70878.1"/>
    </source>
</evidence>
<dbReference type="Proteomes" id="UP000635606">
    <property type="component" value="Unassembled WGS sequence"/>
</dbReference>
<dbReference type="EMBL" id="BOPH01000083">
    <property type="protein sequence ID" value="GIJ70878.1"/>
    <property type="molecule type" value="Genomic_DNA"/>
</dbReference>
<dbReference type="AlphaFoldDB" id="A0A8J3ZX99"/>
<keyword evidence="3" id="KW-1185">Reference proteome</keyword>
<evidence type="ECO:0000256" key="1">
    <source>
        <dbReference type="SAM" id="MobiDB-lite"/>
    </source>
</evidence>